<dbReference type="RefSeq" id="WP_007582210.1">
    <property type="nucleotide sequence ID" value="NZ_AKAU01000079.1"/>
</dbReference>
<accession>A0ABN0FP04</accession>
<dbReference type="CDD" id="cd00093">
    <property type="entry name" value="HTH_XRE"/>
    <property type="match status" value="1"/>
</dbReference>
<dbReference type="Pfam" id="PF13560">
    <property type="entry name" value="HTH_31"/>
    <property type="match status" value="1"/>
</dbReference>
<evidence type="ECO:0000259" key="5">
    <source>
        <dbReference type="PROSITE" id="PS50943"/>
    </source>
</evidence>
<feature type="region of interest" description="Disordered" evidence="4">
    <location>
        <begin position="83"/>
        <end position="109"/>
    </location>
</feature>
<dbReference type="InterPro" id="IPR010982">
    <property type="entry name" value="Lambda_DNA-bd_dom_sf"/>
</dbReference>
<dbReference type="SUPFAM" id="SSF47413">
    <property type="entry name" value="lambda repressor-like DNA-binding domains"/>
    <property type="match status" value="1"/>
</dbReference>
<evidence type="ECO:0000313" key="6">
    <source>
        <dbReference type="EMBL" id="EIN00400.1"/>
    </source>
</evidence>
<feature type="compositionally biased region" description="Basic and acidic residues" evidence="4">
    <location>
        <begin position="94"/>
        <end position="109"/>
    </location>
</feature>
<dbReference type="Gene3D" id="1.10.260.40">
    <property type="entry name" value="lambda repressor-like DNA-binding domains"/>
    <property type="match status" value="1"/>
</dbReference>
<organism evidence="6 7">
    <name type="scientific">Paraburkholderia hospita</name>
    <dbReference type="NCBI Taxonomy" id="169430"/>
    <lineage>
        <taxon>Bacteria</taxon>
        <taxon>Pseudomonadati</taxon>
        <taxon>Pseudomonadota</taxon>
        <taxon>Betaproteobacteria</taxon>
        <taxon>Burkholderiales</taxon>
        <taxon>Burkholderiaceae</taxon>
        <taxon>Paraburkholderia</taxon>
    </lineage>
</organism>
<comment type="caution">
    <text evidence="6">The sequence shown here is derived from an EMBL/GenBank/DDBJ whole genome shotgun (WGS) entry which is preliminary data.</text>
</comment>
<keyword evidence="1" id="KW-0805">Transcription regulation</keyword>
<gene>
    <name evidence="6" type="ORF">WQE_15256</name>
</gene>
<sequence>MDETTTTPRQRAARLRLATNLKVLRGKMGVSQEELAKLAGIHRNHMGQIERGRVGVTIDNLASLAEALGVDEVLLLSEPTEVPTPLKMGRKKKAEAADQKPMAKTESKT</sequence>
<dbReference type="InterPro" id="IPR001387">
    <property type="entry name" value="Cro/C1-type_HTH"/>
</dbReference>
<dbReference type="PANTHER" id="PTHR46797:SF23">
    <property type="entry name" value="HTH-TYPE TRANSCRIPTIONAL REGULATOR SUTR"/>
    <property type="match status" value="1"/>
</dbReference>
<keyword evidence="7" id="KW-1185">Reference proteome</keyword>
<dbReference type="GO" id="GO:0003677">
    <property type="term" value="F:DNA binding"/>
    <property type="evidence" value="ECO:0007669"/>
    <property type="project" value="UniProtKB-KW"/>
</dbReference>
<evidence type="ECO:0000256" key="1">
    <source>
        <dbReference type="ARBA" id="ARBA00023015"/>
    </source>
</evidence>
<dbReference type="SMART" id="SM00530">
    <property type="entry name" value="HTH_XRE"/>
    <property type="match status" value="1"/>
</dbReference>
<dbReference type="Proteomes" id="UP000004980">
    <property type="component" value="Unassembled WGS sequence"/>
</dbReference>
<dbReference type="InterPro" id="IPR050807">
    <property type="entry name" value="TransReg_Diox_bact_type"/>
</dbReference>
<dbReference type="PROSITE" id="PS50943">
    <property type="entry name" value="HTH_CROC1"/>
    <property type="match status" value="1"/>
</dbReference>
<dbReference type="EMBL" id="AKAU01000079">
    <property type="protein sequence ID" value="EIN00400.1"/>
    <property type="molecule type" value="Genomic_DNA"/>
</dbReference>
<reference evidence="6 7" key="1">
    <citation type="journal article" date="2012" name="J. Bacteriol.">
        <title>Draft Genome Sequence of the Soil Bacterium Burkholderia terrae Strain BS001, Which Interacts with Fungal Surface Structures.</title>
        <authorList>
            <person name="Nazir R."/>
            <person name="Hansen M.A."/>
            <person name="Sorensen S."/>
            <person name="van Elsas J.D."/>
        </authorList>
    </citation>
    <scope>NUCLEOTIDE SEQUENCE [LARGE SCALE GENOMIC DNA]</scope>
    <source>
        <strain evidence="6 7">BS001</strain>
    </source>
</reference>
<feature type="domain" description="HTH cro/C1-type" evidence="5">
    <location>
        <begin position="21"/>
        <end position="75"/>
    </location>
</feature>
<evidence type="ECO:0000313" key="7">
    <source>
        <dbReference type="Proteomes" id="UP000004980"/>
    </source>
</evidence>
<dbReference type="PANTHER" id="PTHR46797">
    <property type="entry name" value="HTH-TYPE TRANSCRIPTIONAL REGULATOR"/>
    <property type="match status" value="1"/>
</dbReference>
<keyword evidence="2 6" id="KW-0238">DNA-binding</keyword>
<evidence type="ECO:0000256" key="3">
    <source>
        <dbReference type="ARBA" id="ARBA00023163"/>
    </source>
</evidence>
<proteinExistence type="predicted"/>
<keyword evidence="3" id="KW-0804">Transcription</keyword>
<evidence type="ECO:0000256" key="2">
    <source>
        <dbReference type="ARBA" id="ARBA00023125"/>
    </source>
</evidence>
<protein>
    <submittedName>
        <fullName evidence="6">DNA-binding protein</fullName>
    </submittedName>
</protein>
<name>A0ABN0FP04_9BURK</name>
<evidence type="ECO:0000256" key="4">
    <source>
        <dbReference type="SAM" id="MobiDB-lite"/>
    </source>
</evidence>